<comment type="caution">
    <text evidence="2">The sequence shown here is derived from an EMBL/GenBank/DDBJ whole genome shotgun (WGS) entry which is preliminary data.</text>
</comment>
<dbReference type="AlphaFoldDB" id="A0A0F9SNR4"/>
<feature type="region of interest" description="Disordered" evidence="1">
    <location>
        <begin position="57"/>
        <end position="103"/>
    </location>
</feature>
<sequence>MEKKTALENLDLALQQVDALKQSVQEHIDGLERLQVAISNLPLQLRVLYTSITSATSNSGTETGGLLSPTTKHGKKRRRSTLVEPPGLIAKSTGGSSEYELPS</sequence>
<accession>A0A0F9SNR4</accession>
<protein>
    <submittedName>
        <fullName evidence="2">Uncharacterized protein</fullName>
    </submittedName>
</protein>
<evidence type="ECO:0000256" key="1">
    <source>
        <dbReference type="SAM" id="MobiDB-lite"/>
    </source>
</evidence>
<gene>
    <name evidence="2" type="ORF">LCGC14_0428500</name>
</gene>
<reference evidence="2" key="1">
    <citation type="journal article" date="2015" name="Nature">
        <title>Complex archaea that bridge the gap between prokaryotes and eukaryotes.</title>
        <authorList>
            <person name="Spang A."/>
            <person name="Saw J.H."/>
            <person name="Jorgensen S.L."/>
            <person name="Zaremba-Niedzwiedzka K."/>
            <person name="Martijn J."/>
            <person name="Lind A.E."/>
            <person name="van Eijk R."/>
            <person name="Schleper C."/>
            <person name="Guy L."/>
            <person name="Ettema T.J."/>
        </authorList>
    </citation>
    <scope>NUCLEOTIDE SEQUENCE</scope>
</reference>
<name>A0A0F9SNR4_9ZZZZ</name>
<proteinExistence type="predicted"/>
<dbReference type="EMBL" id="LAZR01000399">
    <property type="protein sequence ID" value="KKN70695.1"/>
    <property type="molecule type" value="Genomic_DNA"/>
</dbReference>
<evidence type="ECO:0000313" key="2">
    <source>
        <dbReference type="EMBL" id="KKN70695.1"/>
    </source>
</evidence>
<organism evidence="2">
    <name type="scientific">marine sediment metagenome</name>
    <dbReference type="NCBI Taxonomy" id="412755"/>
    <lineage>
        <taxon>unclassified sequences</taxon>
        <taxon>metagenomes</taxon>
        <taxon>ecological metagenomes</taxon>
    </lineage>
</organism>